<dbReference type="Pfam" id="PF05491">
    <property type="entry name" value="WHD_RuvB"/>
    <property type="match status" value="1"/>
</dbReference>
<evidence type="ECO:0000256" key="8">
    <source>
        <dbReference type="ARBA" id="ARBA00023204"/>
    </source>
</evidence>
<keyword evidence="12" id="KW-1185">Reference proteome</keyword>
<gene>
    <name evidence="9" type="primary">ruvB</name>
    <name evidence="11" type="ORF">SAMN05216180_1647</name>
</gene>
<dbReference type="Pfam" id="PF05496">
    <property type="entry name" value="RuvB_N"/>
    <property type="match status" value="1"/>
</dbReference>
<dbReference type="STRING" id="474960.SAMN05216180_1647"/>
<dbReference type="NCBIfam" id="TIGR00635">
    <property type="entry name" value="ruvB"/>
    <property type="match status" value="1"/>
</dbReference>
<dbReference type="GO" id="GO:0016887">
    <property type="term" value="F:ATP hydrolysis activity"/>
    <property type="evidence" value="ECO:0007669"/>
    <property type="project" value="RHEA"/>
</dbReference>
<dbReference type="Gene3D" id="1.10.8.60">
    <property type="match status" value="1"/>
</dbReference>
<feature type="binding site" evidence="9">
    <location>
        <position position="73"/>
    </location>
    <ligand>
        <name>ATP</name>
        <dbReference type="ChEBI" id="CHEBI:30616"/>
    </ligand>
</feature>
<keyword evidence="1 9" id="KW-0963">Cytoplasm</keyword>
<sequence length="352" mass="38973">MDSYEMDFENRIVTPEYAGEDFDVENSLRPKTLSEYIGQEKAKQNLSVYIEAAKGRNEPLDHVLLYGPPGLGKTTLAGIIANEMNVNIRITSGPAIEKPGDLAALLTNLSENDILFIDEIHRLSRAVEEVLYPAMEDNALDIIIGKGPSARSIRIDLPRFTLVGATTRAGQLTGPLRDRFGVILRLEMYTPEELGRIVKRSAGILGIDCDEDGARELAKRSRGTPRIANRLLKRVRDFAQVLGDGKIHAQIAAEALSRLEIDELGLDNIDRLILETMIKNYAGGPVGLDTIAAAIGEESITIEDVYEPYLMQLGFLTRTPRGRCVTLPGYQHMNQSPNRTDEFEQLGIEDLN</sequence>
<evidence type="ECO:0000256" key="2">
    <source>
        <dbReference type="ARBA" id="ARBA00022741"/>
    </source>
</evidence>
<feature type="binding site" evidence="9">
    <location>
        <position position="28"/>
    </location>
    <ligand>
        <name>ATP</name>
        <dbReference type="ChEBI" id="CHEBI:30616"/>
    </ligand>
</feature>
<dbReference type="GO" id="GO:0048476">
    <property type="term" value="C:Holliday junction resolvase complex"/>
    <property type="evidence" value="ECO:0007669"/>
    <property type="project" value="UniProtKB-UniRule"/>
</dbReference>
<feature type="binding site" evidence="9">
    <location>
        <position position="189"/>
    </location>
    <ligand>
        <name>ATP</name>
        <dbReference type="ChEBI" id="CHEBI:30616"/>
    </ligand>
</feature>
<dbReference type="Gene3D" id="3.40.50.300">
    <property type="entry name" value="P-loop containing nucleotide triphosphate hydrolases"/>
    <property type="match status" value="1"/>
</dbReference>
<dbReference type="PANTHER" id="PTHR42848:SF1">
    <property type="entry name" value="HOLLIDAY JUNCTION BRANCH MIGRATION COMPLEX SUBUNIT RUVB"/>
    <property type="match status" value="1"/>
</dbReference>
<dbReference type="InterPro" id="IPR036388">
    <property type="entry name" value="WH-like_DNA-bd_sf"/>
</dbReference>
<dbReference type="GO" id="GO:0009378">
    <property type="term" value="F:four-way junction helicase activity"/>
    <property type="evidence" value="ECO:0007669"/>
    <property type="project" value="InterPro"/>
</dbReference>
<evidence type="ECO:0000256" key="6">
    <source>
        <dbReference type="ARBA" id="ARBA00023125"/>
    </source>
</evidence>
<comment type="domain">
    <text evidence="9">Has 3 domains, the large (RuvB-L) and small ATPase (RuvB-S) domains and the C-terminal head (RuvB-H) domain. The head domain binds DNA, while the ATPase domains jointly bind ATP, ADP or are empty depending on the state of the subunit in the translocation cycle. During a single DNA translocation step the structure of each domain remains the same, but their relative positions change.</text>
</comment>
<dbReference type="SMART" id="SM00382">
    <property type="entry name" value="AAA"/>
    <property type="match status" value="1"/>
</dbReference>
<dbReference type="GO" id="GO:0006310">
    <property type="term" value="P:DNA recombination"/>
    <property type="evidence" value="ECO:0007669"/>
    <property type="project" value="UniProtKB-UniRule"/>
</dbReference>
<dbReference type="InterPro" id="IPR036390">
    <property type="entry name" value="WH_DNA-bd_sf"/>
</dbReference>
<feature type="binding site" evidence="9">
    <location>
        <position position="226"/>
    </location>
    <ligand>
        <name>ATP</name>
        <dbReference type="ChEBI" id="CHEBI:30616"/>
    </ligand>
</feature>
<dbReference type="EMBL" id="FOCG01000001">
    <property type="protein sequence ID" value="SEM76426.1"/>
    <property type="molecule type" value="Genomic_DNA"/>
</dbReference>
<dbReference type="AlphaFoldDB" id="A0A1H8B0Z0"/>
<keyword evidence="7 9" id="KW-0233">DNA recombination</keyword>
<feature type="binding site" evidence="9">
    <location>
        <position position="74"/>
    </location>
    <ligand>
        <name>ATP</name>
        <dbReference type="ChEBI" id="CHEBI:30616"/>
    </ligand>
</feature>
<feature type="binding site" evidence="9">
    <location>
        <position position="179"/>
    </location>
    <ligand>
        <name>ATP</name>
        <dbReference type="ChEBI" id="CHEBI:30616"/>
    </ligand>
</feature>
<dbReference type="CDD" id="cd00009">
    <property type="entry name" value="AAA"/>
    <property type="match status" value="1"/>
</dbReference>
<comment type="subunit">
    <text evidence="9">Homohexamer. Forms an RuvA(8)-RuvB(12)-Holliday junction (HJ) complex. HJ DNA is sandwiched between 2 RuvA tetramers; dsDNA enters through RuvA and exits via RuvB. An RuvB hexamer assembles on each DNA strand where it exits the tetramer. Each RuvB hexamer is contacted by two RuvA subunits (via domain III) on 2 adjacent RuvB subunits; this complex drives branch migration. In the full resolvosome a probable DNA-RuvA(4)-RuvB(12)-RuvC(2) complex forms which resolves the HJ.</text>
</comment>
<dbReference type="InterPro" id="IPR004605">
    <property type="entry name" value="DNA_helicase_Holl-junc_RuvB"/>
</dbReference>
<evidence type="ECO:0000256" key="7">
    <source>
        <dbReference type="ARBA" id="ARBA00023172"/>
    </source>
</evidence>
<keyword evidence="6 9" id="KW-0238">DNA-binding</keyword>
<dbReference type="EC" id="3.6.4.-" evidence="9"/>
<evidence type="ECO:0000256" key="5">
    <source>
        <dbReference type="ARBA" id="ARBA00022840"/>
    </source>
</evidence>
<evidence type="ECO:0000313" key="12">
    <source>
        <dbReference type="Proteomes" id="UP000199158"/>
    </source>
</evidence>
<feature type="binding site" evidence="9">
    <location>
        <position position="323"/>
    </location>
    <ligand>
        <name>DNA</name>
        <dbReference type="ChEBI" id="CHEBI:16991"/>
    </ligand>
</feature>
<dbReference type="InterPro" id="IPR041445">
    <property type="entry name" value="AAA_lid_4"/>
</dbReference>
<evidence type="ECO:0000256" key="9">
    <source>
        <dbReference type="HAMAP-Rule" id="MF_00016"/>
    </source>
</evidence>
<dbReference type="PANTHER" id="PTHR42848">
    <property type="match status" value="1"/>
</dbReference>
<reference evidence="11 12" key="1">
    <citation type="submission" date="2016-10" db="EMBL/GenBank/DDBJ databases">
        <authorList>
            <person name="de Groot N.N."/>
        </authorList>
    </citation>
    <scope>NUCLEOTIDE SEQUENCE [LARGE SCALE GENOMIC DNA]</scope>
    <source>
        <strain evidence="11 12">CGMCC 1.5070</strain>
    </source>
</reference>
<evidence type="ECO:0000313" key="11">
    <source>
        <dbReference type="EMBL" id="SEM76426.1"/>
    </source>
</evidence>
<dbReference type="InterPro" id="IPR027417">
    <property type="entry name" value="P-loop_NTPase"/>
</dbReference>
<proteinExistence type="inferred from homology"/>
<feature type="binding site" evidence="9">
    <location>
        <position position="75"/>
    </location>
    <ligand>
        <name>ATP</name>
        <dbReference type="ChEBI" id="CHEBI:30616"/>
    </ligand>
</feature>
<comment type="caution">
    <text evidence="9">Lacks conserved residue(s) required for the propagation of feature annotation.</text>
</comment>
<feature type="binding site" evidence="9">
    <location>
        <position position="318"/>
    </location>
    <ligand>
        <name>DNA</name>
        <dbReference type="ChEBI" id="CHEBI:16991"/>
    </ligand>
</feature>
<feature type="binding site" evidence="9">
    <location>
        <position position="29"/>
    </location>
    <ligand>
        <name>ATP</name>
        <dbReference type="ChEBI" id="CHEBI:30616"/>
    </ligand>
</feature>
<organism evidence="11 12">
    <name type="scientific">Hydrogenoanaerobacterium saccharovorans</name>
    <dbReference type="NCBI Taxonomy" id="474960"/>
    <lineage>
        <taxon>Bacteria</taxon>
        <taxon>Bacillati</taxon>
        <taxon>Bacillota</taxon>
        <taxon>Clostridia</taxon>
        <taxon>Eubacteriales</taxon>
        <taxon>Oscillospiraceae</taxon>
        <taxon>Hydrogenoanaerobacterium</taxon>
    </lineage>
</organism>
<dbReference type="InterPro" id="IPR008823">
    <property type="entry name" value="RuvB_wg_C"/>
</dbReference>
<evidence type="ECO:0000256" key="4">
    <source>
        <dbReference type="ARBA" id="ARBA00022801"/>
    </source>
</evidence>
<feature type="domain" description="AAA+ ATPase" evidence="10">
    <location>
        <begin position="59"/>
        <end position="192"/>
    </location>
</feature>
<dbReference type="SUPFAM" id="SSF52540">
    <property type="entry name" value="P-loop containing nucleoside triphosphate hydrolases"/>
    <property type="match status" value="1"/>
</dbReference>
<keyword evidence="5 9" id="KW-0067">ATP-binding</keyword>
<feature type="binding site" evidence="9">
    <location>
        <position position="74"/>
    </location>
    <ligand>
        <name>Mg(2+)</name>
        <dbReference type="ChEBI" id="CHEBI:18420"/>
    </ligand>
</feature>
<dbReference type="GO" id="GO:0006281">
    <property type="term" value="P:DNA repair"/>
    <property type="evidence" value="ECO:0007669"/>
    <property type="project" value="UniProtKB-UniRule"/>
</dbReference>
<protein>
    <recommendedName>
        <fullName evidence="9">Holliday junction branch migration complex subunit RuvB</fullName>
        <ecNumber evidence="9">3.6.4.-</ecNumber>
    </recommendedName>
</protein>
<keyword evidence="11" id="KW-0347">Helicase</keyword>
<comment type="catalytic activity">
    <reaction evidence="9">
        <text>ATP + H2O = ADP + phosphate + H(+)</text>
        <dbReference type="Rhea" id="RHEA:13065"/>
        <dbReference type="ChEBI" id="CHEBI:15377"/>
        <dbReference type="ChEBI" id="CHEBI:15378"/>
        <dbReference type="ChEBI" id="CHEBI:30616"/>
        <dbReference type="ChEBI" id="CHEBI:43474"/>
        <dbReference type="ChEBI" id="CHEBI:456216"/>
    </reaction>
</comment>
<dbReference type="InterPro" id="IPR003593">
    <property type="entry name" value="AAA+_ATPase"/>
</dbReference>
<dbReference type="OrthoDB" id="9804478at2"/>
<keyword evidence="8 9" id="KW-0234">DNA repair</keyword>
<dbReference type="NCBIfam" id="NF000868">
    <property type="entry name" value="PRK00080.1"/>
    <property type="match status" value="1"/>
</dbReference>
<evidence type="ECO:0000256" key="1">
    <source>
        <dbReference type="ARBA" id="ARBA00022490"/>
    </source>
</evidence>
<dbReference type="SUPFAM" id="SSF46785">
    <property type="entry name" value="Winged helix' DNA-binding domain"/>
    <property type="match status" value="1"/>
</dbReference>
<dbReference type="GO" id="GO:0005737">
    <property type="term" value="C:cytoplasm"/>
    <property type="evidence" value="ECO:0007669"/>
    <property type="project" value="UniProtKB-SubCell"/>
</dbReference>
<dbReference type="HAMAP" id="MF_00016">
    <property type="entry name" value="DNA_HJ_migration_RuvB"/>
    <property type="match status" value="1"/>
</dbReference>
<comment type="function">
    <text evidence="9">The RuvA-RuvB-RuvC complex processes Holliday junction (HJ) DNA during genetic recombination and DNA repair, while the RuvA-RuvB complex plays an important role in the rescue of blocked DNA replication forks via replication fork reversal (RFR). RuvA specifically binds to HJ cruciform DNA, conferring on it an open structure. The RuvB hexamer acts as an ATP-dependent pump, pulling dsDNA into and through the RuvAB complex. RuvB forms 2 homohexamers on either side of HJ DNA bound by 1 or 2 RuvA tetramers; 4 subunits per hexamer contact DNA at a time. Coordinated motions by a converter formed by DNA-disengaged RuvB subunits stimulates ATP hydrolysis and nucleotide exchange. Immobilization of the converter enables RuvB to convert the ATP-contained energy into a lever motion, pulling 2 nucleotides of DNA out of the RuvA tetramer per ATP hydrolyzed, thus driving DNA branch migration. The RuvB motors rotate together with the DNA substrate, which together with the progressing nucleotide cycle form the mechanistic basis for DNA recombination by continuous HJ branch migration. Branch migration allows RuvC to scan DNA until it finds its consensus sequence, where it cleaves and resolves cruciform DNA.</text>
</comment>
<dbReference type="GO" id="GO:0005524">
    <property type="term" value="F:ATP binding"/>
    <property type="evidence" value="ECO:0007669"/>
    <property type="project" value="UniProtKB-UniRule"/>
</dbReference>
<dbReference type="Gene3D" id="1.10.10.10">
    <property type="entry name" value="Winged helix-like DNA-binding domain superfamily/Winged helix DNA-binding domain"/>
    <property type="match status" value="1"/>
</dbReference>
<feature type="region of interest" description="Head domain (RuvB-H)" evidence="9">
    <location>
        <begin position="263"/>
        <end position="352"/>
    </location>
</feature>
<accession>A0A1H8B0Z0</accession>
<dbReference type="Proteomes" id="UP000199158">
    <property type="component" value="Unassembled WGS sequence"/>
</dbReference>
<feature type="region of interest" description="Small ATPAse domain (RuvB-S)" evidence="9">
    <location>
        <begin position="190"/>
        <end position="260"/>
    </location>
</feature>
<dbReference type="GO" id="GO:0000400">
    <property type="term" value="F:four-way junction DNA binding"/>
    <property type="evidence" value="ECO:0007669"/>
    <property type="project" value="UniProtKB-UniRule"/>
</dbReference>
<name>A0A1H8B0Z0_9FIRM</name>
<dbReference type="RefSeq" id="WP_092753445.1">
    <property type="nucleotide sequence ID" value="NZ_FOCG01000001.1"/>
</dbReference>
<evidence type="ECO:0000259" key="10">
    <source>
        <dbReference type="SMART" id="SM00382"/>
    </source>
</evidence>
<comment type="similarity">
    <text evidence="9">Belongs to the RuvB family.</text>
</comment>
<dbReference type="InterPro" id="IPR008824">
    <property type="entry name" value="RuvB-like_N"/>
</dbReference>
<keyword evidence="2 9" id="KW-0547">Nucleotide-binding</keyword>
<comment type="subcellular location">
    <subcellularLocation>
        <location evidence="9">Cytoplasm</location>
    </subcellularLocation>
</comment>
<feature type="region of interest" description="Large ATPase domain (RuvB-L)" evidence="9">
    <location>
        <begin position="9"/>
        <end position="189"/>
    </location>
</feature>
<feature type="binding site" evidence="9">
    <location>
        <position position="70"/>
    </location>
    <ligand>
        <name>ATP</name>
        <dbReference type="ChEBI" id="CHEBI:30616"/>
    </ligand>
</feature>
<keyword evidence="3 9" id="KW-0227">DNA damage</keyword>
<evidence type="ECO:0000256" key="3">
    <source>
        <dbReference type="ARBA" id="ARBA00022763"/>
    </source>
</evidence>
<keyword evidence="4 9" id="KW-0378">Hydrolase</keyword>
<dbReference type="Pfam" id="PF17864">
    <property type="entry name" value="AAA_lid_4"/>
    <property type="match status" value="1"/>
</dbReference>